<evidence type="ECO:0000313" key="2">
    <source>
        <dbReference type="EMBL" id="MAA13905.1"/>
    </source>
</evidence>
<dbReference type="EMBL" id="GFPF01002759">
    <property type="protein sequence ID" value="MAA13905.1"/>
    <property type="molecule type" value="Transcribed_RNA"/>
</dbReference>
<dbReference type="AlphaFoldDB" id="A0A224YAJ6"/>
<protein>
    <recommendedName>
        <fullName evidence="3">Cysteine-rich transmembrane CYSTM domain-containing protein</fullName>
    </recommendedName>
</protein>
<name>A0A224YAJ6_9ACAR</name>
<organism evidence="2">
    <name type="scientific">Rhipicephalus zambeziensis</name>
    <dbReference type="NCBI Taxonomy" id="60191"/>
    <lineage>
        <taxon>Eukaryota</taxon>
        <taxon>Metazoa</taxon>
        <taxon>Ecdysozoa</taxon>
        <taxon>Arthropoda</taxon>
        <taxon>Chelicerata</taxon>
        <taxon>Arachnida</taxon>
        <taxon>Acari</taxon>
        <taxon>Parasitiformes</taxon>
        <taxon>Ixodida</taxon>
        <taxon>Ixodoidea</taxon>
        <taxon>Ixodidae</taxon>
        <taxon>Rhipicephalinae</taxon>
        <taxon>Rhipicephalus</taxon>
        <taxon>Rhipicephalus</taxon>
    </lineage>
</organism>
<evidence type="ECO:0000256" key="1">
    <source>
        <dbReference type="SAM" id="MobiDB-lite"/>
    </source>
</evidence>
<feature type="compositionally biased region" description="Low complexity" evidence="1">
    <location>
        <begin position="1"/>
        <end position="12"/>
    </location>
</feature>
<feature type="compositionally biased region" description="Pro residues" evidence="1">
    <location>
        <begin position="13"/>
        <end position="39"/>
    </location>
</feature>
<evidence type="ECO:0008006" key="3">
    <source>
        <dbReference type="Google" id="ProtNLM"/>
    </source>
</evidence>
<sequence length="117" mass="12510">MSYGYPQAQHQYQPPPAPGFAPPQQMPPPGYPGYPPPQPAPVAEPYFAASAPVGDTYQPPPAPVPQNLYPMQQQPGSYYVPPAPPATVIVKEKEDSCAKDCCLCALCMGLCCLCCQD</sequence>
<proteinExistence type="predicted"/>
<reference evidence="2" key="1">
    <citation type="journal article" date="2017" name="Parasit. Vectors">
        <title>Sialotranscriptomics of Rhipicephalus zambeziensis reveals intricate expression profiles of secretory proteins and suggests tight temporal transcriptional regulation during blood-feeding.</title>
        <authorList>
            <person name="de Castro M.H."/>
            <person name="de Klerk D."/>
            <person name="Pienaar R."/>
            <person name="Rees D.J.G."/>
            <person name="Mans B.J."/>
        </authorList>
    </citation>
    <scope>NUCLEOTIDE SEQUENCE</scope>
    <source>
        <tissue evidence="2">Salivary glands</tissue>
    </source>
</reference>
<accession>A0A224YAJ6</accession>
<feature type="region of interest" description="Disordered" evidence="1">
    <location>
        <begin position="1"/>
        <end position="39"/>
    </location>
</feature>